<dbReference type="AlphaFoldDB" id="D9HQ74"/>
<feature type="chain" id="PRO_5003125373" evidence="2">
    <location>
        <begin position="23"/>
        <end position="64"/>
    </location>
</feature>
<keyword evidence="2" id="KW-0732">Signal</keyword>
<dbReference type="EMBL" id="HM023829">
    <property type="protein sequence ID" value="ADJ58562.1"/>
    <property type="molecule type" value="mRNA"/>
</dbReference>
<evidence type="ECO:0000313" key="3">
    <source>
        <dbReference type="EMBL" id="ADJ58562.1"/>
    </source>
</evidence>
<evidence type="ECO:0000256" key="1">
    <source>
        <dbReference type="SAM" id="MobiDB-lite"/>
    </source>
</evidence>
<accession>D9HQ74</accession>
<reference evidence="3" key="1">
    <citation type="journal article" date="2010" name="Mol. Biol. Evol.">
        <title>Combined EST and proteomic analysis identifies rapidly evolving seminal fluid proteins in Heliconius butterflies.</title>
        <authorList>
            <person name="Walters J.R."/>
            <person name="Harrison R.G."/>
        </authorList>
    </citation>
    <scope>NUCLEOTIDE SEQUENCE</scope>
</reference>
<protein>
    <submittedName>
        <fullName evidence="3">Seminal fluid protein HACP015</fullName>
    </submittedName>
</protein>
<feature type="signal peptide" evidence="2">
    <location>
        <begin position="1"/>
        <end position="22"/>
    </location>
</feature>
<feature type="region of interest" description="Disordered" evidence="1">
    <location>
        <begin position="40"/>
        <end position="64"/>
    </location>
</feature>
<evidence type="ECO:0000256" key="2">
    <source>
        <dbReference type="SAM" id="SignalP"/>
    </source>
</evidence>
<sequence length="64" mass="6746">MTSKIFLLFIFAAVMVSAKVHSFEADSPSDVLAFDDDAKTERTGRSLPQGGACPGGRCMPPNVG</sequence>
<proteinExistence type="evidence at transcript level"/>
<name>D9HQ74_HELME</name>
<organism evidence="3">
    <name type="scientific">Heliconius melpomene</name>
    <name type="common">Postman butterfly</name>
    <dbReference type="NCBI Taxonomy" id="34740"/>
    <lineage>
        <taxon>Eukaryota</taxon>
        <taxon>Metazoa</taxon>
        <taxon>Ecdysozoa</taxon>
        <taxon>Arthropoda</taxon>
        <taxon>Hexapoda</taxon>
        <taxon>Insecta</taxon>
        <taxon>Pterygota</taxon>
        <taxon>Neoptera</taxon>
        <taxon>Endopterygota</taxon>
        <taxon>Lepidoptera</taxon>
        <taxon>Glossata</taxon>
        <taxon>Ditrysia</taxon>
        <taxon>Papilionoidea</taxon>
        <taxon>Nymphalidae</taxon>
        <taxon>Heliconiinae</taxon>
        <taxon>Heliconiini</taxon>
        <taxon>Heliconius</taxon>
    </lineage>
</organism>